<organism evidence="1">
    <name type="scientific">marine sediment metagenome</name>
    <dbReference type="NCBI Taxonomy" id="412755"/>
    <lineage>
        <taxon>unclassified sequences</taxon>
        <taxon>metagenomes</taxon>
        <taxon>ecological metagenomes</taxon>
    </lineage>
</organism>
<reference evidence="1" key="1">
    <citation type="journal article" date="2014" name="Front. Microbiol.">
        <title>High frequency of phylogenetically diverse reductive dehalogenase-homologous genes in deep subseafloor sedimentary metagenomes.</title>
        <authorList>
            <person name="Kawai M."/>
            <person name="Futagami T."/>
            <person name="Toyoda A."/>
            <person name="Takaki Y."/>
            <person name="Nishi S."/>
            <person name="Hori S."/>
            <person name="Arai W."/>
            <person name="Tsubouchi T."/>
            <person name="Morono Y."/>
            <person name="Uchiyama I."/>
            <person name="Ito T."/>
            <person name="Fujiyama A."/>
            <person name="Inagaki F."/>
            <person name="Takami H."/>
        </authorList>
    </citation>
    <scope>NUCLEOTIDE SEQUENCE</scope>
    <source>
        <strain evidence="1">Expedition CK06-06</strain>
    </source>
</reference>
<proteinExistence type="predicted"/>
<comment type="caution">
    <text evidence="1">The sequence shown here is derived from an EMBL/GenBank/DDBJ whole genome shotgun (WGS) entry which is preliminary data.</text>
</comment>
<gene>
    <name evidence="1" type="ORF">S01H1_48541</name>
</gene>
<sequence>MKYIMTLAYNEPVKENERRALEIEADRKKSGEGFTATEILAQYVDLSEPRVIQIVEIEDTSKLIKWIEAYLDLAKIKIAPVVTTAEWKKAVAG</sequence>
<evidence type="ECO:0008006" key="2">
    <source>
        <dbReference type="Google" id="ProtNLM"/>
    </source>
</evidence>
<evidence type="ECO:0000313" key="1">
    <source>
        <dbReference type="EMBL" id="GAG28117.1"/>
    </source>
</evidence>
<dbReference type="EMBL" id="BARS01031174">
    <property type="protein sequence ID" value="GAG28117.1"/>
    <property type="molecule type" value="Genomic_DNA"/>
</dbReference>
<accession>X0WY40</accession>
<dbReference type="AlphaFoldDB" id="X0WY40"/>
<dbReference type="InterPro" id="IPR021734">
    <property type="entry name" value="DUF3303"/>
</dbReference>
<dbReference type="Pfam" id="PF11746">
    <property type="entry name" value="DUF3303"/>
    <property type="match status" value="1"/>
</dbReference>
<name>X0WY40_9ZZZZ</name>
<protein>
    <recommendedName>
        <fullName evidence="2">DUF3303 domain-containing protein</fullName>
    </recommendedName>
</protein>